<name>A0A2G9Y899_9BACT</name>
<keyword evidence="1" id="KW-0808">Transferase</keyword>
<dbReference type="Gene3D" id="3.30.420.40">
    <property type="match status" value="1"/>
</dbReference>
<comment type="caution">
    <text evidence="1">The sequence shown here is derived from an EMBL/GenBank/DDBJ whole genome shotgun (WGS) entry which is preliminary data.</text>
</comment>
<evidence type="ECO:0000313" key="2">
    <source>
        <dbReference type="Proteomes" id="UP000230392"/>
    </source>
</evidence>
<sequence length="87" mass="9791">MSTRHKKYSLGLDFGTNSVRALLVELSEGNEIAGYVWNYRRGKDGIIVSPDNPHLARQDPADYVEGTERAVKEVLKQAKKEDSVFKP</sequence>
<dbReference type="GO" id="GO:0016301">
    <property type="term" value="F:kinase activity"/>
    <property type="evidence" value="ECO:0007669"/>
    <property type="project" value="UniProtKB-KW"/>
</dbReference>
<dbReference type="InterPro" id="IPR043129">
    <property type="entry name" value="ATPase_NBD"/>
</dbReference>
<proteinExistence type="predicted"/>
<accession>A0A2G9Y899</accession>
<feature type="non-terminal residue" evidence="1">
    <location>
        <position position="87"/>
    </location>
</feature>
<protein>
    <submittedName>
        <fullName evidence="1">Ribulokinase</fullName>
    </submittedName>
</protein>
<dbReference type="SUPFAM" id="SSF53067">
    <property type="entry name" value="Actin-like ATPase domain"/>
    <property type="match status" value="1"/>
</dbReference>
<dbReference type="EMBL" id="PCRF01000281">
    <property type="protein sequence ID" value="PIP15468.1"/>
    <property type="molecule type" value="Genomic_DNA"/>
</dbReference>
<evidence type="ECO:0000313" key="1">
    <source>
        <dbReference type="EMBL" id="PIP15468.1"/>
    </source>
</evidence>
<gene>
    <name evidence="1" type="ORF">COX46_05745</name>
</gene>
<dbReference type="AlphaFoldDB" id="A0A2G9Y899"/>
<reference evidence="1 2" key="1">
    <citation type="submission" date="2017-09" db="EMBL/GenBank/DDBJ databases">
        <title>Depth-based differentiation of microbial function through sediment-hosted aquifers and enrichment of novel symbionts in the deep terrestrial subsurface.</title>
        <authorList>
            <person name="Probst A.J."/>
            <person name="Ladd B."/>
            <person name="Jarett J.K."/>
            <person name="Geller-Mcgrath D.E."/>
            <person name="Sieber C.M."/>
            <person name="Emerson J.B."/>
            <person name="Anantharaman K."/>
            <person name="Thomas B.C."/>
            <person name="Malmstrom R."/>
            <person name="Stieglmeier M."/>
            <person name="Klingl A."/>
            <person name="Woyke T."/>
            <person name="Ryan C.M."/>
            <person name="Banfield J.F."/>
        </authorList>
    </citation>
    <scope>NUCLEOTIDE SEQUENCE [LARGE SCALE GENOMIC DNA]</scope>
    <source>
        <strain evidence="1">CG23_combo_of_CG06-09_8_20_14_all_48_7</strain>
    </source>
</reference>
<keyword evidence="1" id="KW-0418">Kinase</keyword>
<dbReference type="Proteomes" id="UP000230392">
    <property type="component" value="Unassembled WGS sequence"/>
</dbReference>
<organism evidence="1 2">
    <name type="scientific">bacterium (Candidatus Ratteibacteria) CG23_combo_of_CG06-09_8_20_14_all_48_7</name>
    <dbReference type="NCBI Taxonomy" id="2014292"/>
    <lineage>
        <taxon>Bacteria</taxon>
        <taxon>Candidatus Ratteibacteria</taxon>
    </lineage>
</organism>